<feature type="domain" description="Rad50/SbcC-type AAA" evidence="2">
    <location>
        <begin position="5"/>
        <end position="92"/>
    </location>
</feature>
<dbReference type="InterPro" id="IPR027417">
    <property type="entry name" value="P-loop_NTPase"/>
</dbReference>
<feature type="coiled-coil region" evidence="1">
    <location>
        <begin position="708"/>
        <end position="742"/>
    </location>
</feature>
<proteinExistence type="predicted"/>
<feature type="coiled-coil region" evidence="1">
    <location>
        <begin position="362"/>
        <end position="389"/>
    </location>
</feature>
<dbReference type="SUPFAM" id="SSF52540">
    <property type="entry name" value="P-loop containing nucleoside triphosphate hydrolases"/>
    <property type="match status" value="1"/>
</dbReference>
<reference evidence="3 4" key="2">
    <citation type="journal article" date="2016" name="Appl. Microbiol. Biotechnol.">
        <title>Mutations improving production and secretion of extracellular lipase by Burkholderia glumae PG1.</title>
        <authorList>
            <person name="Knapp A."/>
            <person name="Voget S."/>
            <person name="Gao R."/>
            <person name="Zaburannyi N."/>
            <person name="Krysciak D."/>
            <person name="Breuer M."/>
            <person name="Hauer B."/>
            <person name="Streit W.R."/>
            <person name="Muller R."/>
            <person name="Daniel R."/>
            <person name="Jaeger K.E."/>
        </authorList>
    </citation>
    <scope>NUCLEOTIDE SEQUENCE [LARGE SCALE GENOMIC DNA]</scope>
    <source>
        <strain evidence="3 4">PG1</strain>
    </source>
</reference>
<name>A0A0B6S8I3_BURPL</name>
<dbReference type="GO" id="GO:0006302">
    <property type="term" value="P:double-strand break repair"/>
    <property type="evidence" value="ECO:0007669"/>
    <property type="project" value="InterPro"/>
</dbReference>
<organism evidence="3 4">
    <name type="scientific">Burkholderia plantarii</name>
    <dbReference type="NCBI Taxonomy" id="41899"/>
    <lineage>
        <taxon>Bacteria</taxon>
        <taxon>Pseudomonadati</taxon>
        <taxon>Pseudomonadota</taxon>
        <taxon>Betaproteobacteria</taxon>
        <taxon>Burkholderiales</taxon>
        <taxon>Burkholderiaceae</taxon>
        <taxon>Burkholderia</taxon>
    </lineage>
</organism>
<dbReference type="RefSeq" id="WP_042628972.1">
    <property type="nucleotide sequence ID" value="NZ_CP002581.1"/>
</dbReference>
<dbReference type="KEGG" id="bgp:BGL_2c26950"/>
<keyword evidence="4" id="KW-1185">Reference proteome</keyword>
<evidence type="ECO:0000259" key="2">
    <source>
        <dbReference type="Pfam" id="PF13476"/>
    </source>
</evidence>
<accession>A0A0B6S8I3</accession>
<dbReference type="HOGENOM" id="CLU_015046_0_0_4"/>
<dbReference type="PANTHER" id="PTHR41259">
    <property type="entry name" value="DOUBLE-STRAND BREAK REPAIR RAD50 ATPASE, PUTATIVE-RELATED"/>
    <property type="match status" value="1"/>
</dbReference>
<dbReference type="Pfam" id="PF13476">
    <property type="entry name" value="AAA_23"/>
    <property type="match status" value="1"/>
</dbReference>
<sequence>MKLKRLRIENFKRFRAPLELGNFADGLNLFVAPNEAGKSTVAEAIRAAFFERYKSNSVSGLRPWSDSSATPSVEIEFELGGKPARLSKSFLGKKRCQLSIDGKVLDGTEAEDHLGEVLGFSFAGRGGSSPEHMGIPGLLWIKQGTSHELARAVDFASDHLRNALGDSLGELASTSGDDVIKAVEAERNQLLTPSTEAPRGVYAEALKRRSALEETLEVLRAEIDAYRIDVDRLATLRRDHGRDDETRPWLAVREQLAQAQAKLNDATGLADRRAAQEVLLKQVMAQVVAVRQQLQLMERDEEALTLREVNLDAAQSKLIKAQGLLQAWEPRHAEAALASTKARERLVVARQVAAWQAQEKSVIDLTTQAQALQRSLHEAQLKQEDLTRLTAEALSLALPSVELKRLREGTDRLRTAQAKLDAVSTALDFELEPSAKVRVAGAEVVGAKRLTVVVRTGIDIEGVGRITVLPGGEDLQSLIGDRDRQRDELVVLQRSLGVANLAEAESRERLHAQRVAEGKAATSVLAAHAPNGLAALEADVAALSTKLTAAKQTLEALALVVGAETASVPVSQAESDESSARTALDDASAQLNEAKLAVSEANALVSAARDELAAARTTLSDPLRADKKATASHALTDALARETTAQAGVDALAEQLRSLNMSVLQQDVERFERSAKQLEAAHTQRAGEIIRLEADLEAKGALGLEEVAGDKQRELDQVGRRCSELERRANALSYLLKLLTEKRSALARRLRAPLQRHLSHYLQILFPGSSIEVGEDLSPGRITRLGTNGAETGEFEELSVGAREQMGVVARLAYADLLQEAGKPTLLILDDALVHTDKDRLDQMKRVLYDAASRHQILVFSCHPQAWQDLGVAARELSQEANSGAGSVGGAVSQ</sequence>
<protein>
    <submittedName>
        <fullName evidence="3">Putative GTP-binding protein</fullName>
    </submittedName>
</protein>
<dbReference type="AlphaFoldDB" id="A0A0B6S8I3"/>
<evidence type="ECO:0000256" key="1">
    <source>
        <dbReference type="SAM" id="Coils"/>
    </source>
</evidence>
<dbReference type="GO" id="GO:0016887">
    <property type="term" value="F:ATP hydrolysis activity"/>
    <property type="evidence" value="ECO:0007669"/>
    <property type="project" value="InterPro"/>
</dbReference>
<dbReference type="Gene3D" id="3.40.50.300">
    <property type="entry name" value="P-loop containing nucleotide triphosphate hydrolases"/>
    <property type="match status" value="2"/>
</dbReference>
<dbReference type="InterPro" id="IPR038729">
    <property type="entry name" value="Rad50/SbcC_AAA"/>
</dbReference>
<dbReference type="EMBL" id="CP002581">
    <property type="protein sequence ID" value="AJK50749.1"/>
    <property type="molecule type" value="Genomic_DNA"/>
</dbReference>
<feature type="coiled-coil region" evidence="1">
    <location>
        <begin position="202"/>
        <end position="236"/>
    </location>
</feature>
<feature type="coiled-coil region" evidence="1">
    <location>
        <begin position="584"/>
        <end position="611"/>
    </location>
</feature>
<reference evidence="4" key="1">
    <citation type="submission" date="2011-03" db="EMBL/GenBank/DDBJ databases">
        <authorList>
            <person name="Voget S."/>
            <person name="Streit W.R."/>
            <person name="Jaeger K.E."/>
            <person name="Daniel R."/>
        </authorList>
    </citation>
    <scope>NUCLEOTIDE SEQUENCE [LARGE SCALE GENOMIC DNA]</scope>
    <source>
        <strain evidence="4">PG1</strain>
    </source>
</reference>
<keyword evidence="1" id="KW-0175">Coiled coil</keyword>
<evidence type="ECO:0000313" key="3">
    <source>
        <dbReference type="EMBL" id="AJK50749.1"/>
    </source>
</evidence>
<gene>
    <name evidence="3" type="ORF">BGL_2c26950</name>
</gene>
<evidence type="ECO:0000313" key="4">
    <source>
        <dbReference type="Proteomes" id="UP000031838"/>
    </source>
</evidence>
<dbReference type="Proteomes" id="UP000031838">
    <property type="component" value="Chromosome 2"/>
</dbReference>
<dbReference type="PANTHER" id="PTHR41259:SF1">
    <property type="entry name" value="DOUBLE-STRAND BREAK REPAIR RAD50 ATPASE, PUTATIVE-RELATED"/>
    <property type="match status" value="1"/>
</dbReference>